<name>A0AAD4D3A0_9FUNG</name>
<proteinExistence type="predicted"/>
<protein>
    <recommendedName>
        <fullName evidence="4">BTB domain-containing protein</fullName>
    </recommendedName>
</protein>
<feature type="compositionally biased region" description="Polar residues" evidence="1">
    <location>
        <begin position="222"/>
        <end position="232"/>
    </location>
</feature>
<sequence>MTSTATVTRFQEVTLKVEAPLLKDGATSRTETVALEGNSIWSVSLTRNQTNLSVSVAWTRRQNQDITNYTWMTIVPHSSHQSIRETNFNGTVLSSSQWVQCVFAIKDVEDDGMYRFDIVISTAKDIARKLDPSPSKSCEIIPLLLKDASSVDICFTFTSDKAYSNIGLWAHRVVLSRYKFFAQLIEKVDSHRLQLSKSEDNKDKVRQSALGLNVESDDESTRTITGDHSSASPMDSRAIMIKVDKFSLATFCALLYYIYMDQIELSIDTGRFVLSATEGSLTWRDSNGKIRDAVRWPPLDQGSPWKLKDVTWDELLEAADYYGVSELRTHCLNGTLNGLNEHNAVRLVFGCDTDVKRMAMRFIVDKMDEFFKKGNGDPFAAYRDHPDCHDVLIELIALKAKKE</sequence>
<feature type="region of interest" description="Disordered" evidence="1">
    <location>
        <begin position="213"/>
        <end position="232"/>
    </location>
</feature>
<evidence type="ECO:0000313" key="3">
    <source>
        <dbReference type="Proteomes" id="UP001194580"/>
    </source>
</evidence>
<dbReference type="Proteomes" id="UP001194580">
    <property type="component" value="Unassembled WGS sequence"/>
</dbReference>
<dbReference type="AlphaFoldDB" id="A0AAD4D3A0"/>
<comment type="caution">
    <text evidence="2">The sequence shown here is derived from an EMBL/GenBank/DDBJ whole genome shotgun (WGS) entry which is preliminary data.</text>
</comment>
<accession>A0AAD4D3A0</accession>
<reference evidence="2" key="1">
    <citation type="journal article" date="2020" name="Fungal Divers.">
        <title>Resolving the Mortierellaceae phylogeny through synthesis of multi-gene phylogenetics and phylogenomics.</title>
        <authorList>
            <person name="Vandepol N."/>
            <person name="Liber J."/>
            <person name="Desiro A."/>
            <person name="Na H."/>
            <person name="Kennedy M."/>
            <person name="Barry K."/>
            <person name="Grigoriev I.V."/>
            <person name="Miller A.N."/>
            <person name="O'Donnell K."/>
            <person name="Stajich J.E."/>
            <person name="Bonito G."/>
        </authorList>
    </citation>
    <scope>NUCLEOTIDE SEQUENCE</scope>
    <source>
        <strain evidence="2">NRRL 28262</strain>
    </source>
</reference>
<gene>
    <name evidence="2" type="ORF">BGZ95_004180</name>
</gene>
<dbReference type="PANTHER" id="PTHR24413">
    <property type="entry name" value="SPECKLE-TYPE POZ PROTEIN"/>
    <property type="match status" value="1"/>
</dbReference>
<evidence type="ECO:0008006" key="4">
    <source>
        <dbReference type="Google" id="ProtNLM"/>
    </source>
</evidence>
<evidence type="ECO:0000256" key="1">
    <source>
        <dbReference type="SAM" id="MobiDB-lite"/>
    </source>
</evidence>
<keyword evidence="3" id="KW-1185">Reference proteome</keyword>
<dbReference type="SUPFAM" id="SSF54695">
    <property type="entry name" value="POZ domain"/>
    <property type="match status" value="1"/>
</dbReference>
<dbReference type="Gene3D" id="3.30.710.10">
    <property type="entry name" value="Potassium Channel Kv1.1, Chain A"/>
    <property type="match status" value="1"/>
</dbReference>
<evidence type="ECO:0000313" key="2">
    <source>
        <dbReference type="EMBL" id="KAG0261635.1"/>
    </source>
</evidence>
<dbReference type="InterPro" id="IPR011333">
    <property type="entry name" value="SKP1/BTB/POZ_sf"/>
</dbReference>
<organism evidence="2 3">
    <name type="scientific">Linnemannia exigua</name>
    <dbReference type="NCBI Taxonomy" id="604196"/>
    <lineage>
        <taxon>Eukaryota</taxon>
        <taxon>Fungi</taxon>
        <taxon>Fungi incertae sedis</taxon>
        <taxon>Mucoromycota</taxon>
        <taxon>Mortierellomycotina</taxon>
        <taxon>Mortierellomycetes</taxon>
        <taxon>Mortierellales</taxon>
        <taxon>Mortierellaceae</taxon>
        <taxon>Linnemannia</taxon>
    </lineage>
</organism>
<dbReference type="EMBL" id="JAAAIL010002019">
    <property type="protein sequence ID" value="KAG0261635.1"/>
    <property type="molecule type" value="Genomic_DNA"/>
</dbReference>